<evidence type="ECO:0000256" key="1">
    <source>
        <dbReference type="ARBA" id="ARBA00008996"/>
    </source>
</evidence>
<feature type="region of interest" description="Disordered" evidence="3">
    <location>
        <begin position="1"/>
        <end position="24"/>
    </location>
</feature>
<keyword evidence="2" id="KW-0945">Host-virus interaction</keyword>
<reference evidence="4" key="1">
    <citation type="journal article" date="2017" name="Arch. Virol.">
        <title>Deinbollia mosaic virus: a novel begomovirus infecting the sapindaceous weed Deinbollia borbonica in Kenya and Tanzania.</title>
        <authorList>
            <person name="Kyallo M."/>
            <person name="Sseruwagi P."/>
            <person name="Skilton R.A."/>
            <person name="Ochwo-Ssemakula M."/>
            <person name="Wasswa P."/>
            <person name="Ndunguru J."/>
        </authorList>
    </citation>
    <scope>NUCLEOTIDE SEQUENCE</scope>
    <source>
        <strain evidence="4">DB_T2A</strain>
    </source>
</reference>
<accession>A0A142C6J8</accession>
<sequence length="79" mass="8970">MPWFNSRANTTAQIRDSSTWNPQPGQHITIQTFRELNQAQMSSPISTRTETQPAGENIRSTADLLEEASRILTTWAQRP</sequence>
<evidence type="ECO:0000256" key="3">
    <source>
        <dbReference type="SAM" id="MobiDB-lite"/>
    </source>
</evidence>
<dbReference type="EMBL" id="KT878826">
    <property type="protein sequence ID" value="AMP46449.1"/>
    <property type="molecule type" value="Genomic_DNA"/>
</dbReference>
<dbReference type="Pfam" id="PF01492">
    <property type="entry name" value="Gemini_C4"/>
    <property type="match status" value="1"/>
</dbReference>
<name>A0A142C6J8_9GEMI</name>
<gene>
    <name evidence="4" type="primary">AC4</name>
</gene>
<evidence type="ECO:0000313" key="4">
    <source>
        <dbReference type="EMBL" id="AMP46449.1"/>
    </source>
</evidence>
<proteinExistence type="inferred from homology"/>
<dbReference type="InterPro" id="IPR002488">
    <property type="entry name" value="Gemini_C4"/>
</dbReference>
<comment type="similarity">
    <text evidence="1">Belongs to the geminiviridae protein AC4/C4 family.</text>
</comment>
<protein>
    <submittedName>
        <fullName evidence="4">AC4</fullName>
    </submittedName>
</protein>
<organism evidence="4">
    <name type="scientific">Deinbollia mosaic virus</name>
    <dbReference type="NCBI Taxonomy" id="1812308"/>
    <lineage>
        <taxon>Viruses</taxon>
        <taxon>Monodnaviria</taxon>
        <taxon>Shotokuvirae</taxon>
        <taxon>Cressdnaviricota</taxon>
        <taxon>Repensiviricetes</taxon>
        <taxon>Geplafuvirales</taxon>
        <taxon>Geminiviridae</taxon>
        <taxon>Begomovirus</taxon>
        <taxon>Begomovirus deinbolliae</taxon>
    </lineage>
</organism>
<evidence type="ECO:0000256" key="2">
    <source>
        <dbReference type="ARBA" id="ARBA00022581"/>
    </source>
</evidence>